<feature type="domain" description="BZIP" evidence="1">
    <location>
        <begin position="34"/>
        <end position="69"/>
    </location>
</feature>
<evidence type="ECO:0000313" key="2">
    <source>
        <dbReference type="EMBL" id="OQS07219.1"/>
    </source>
</evidence>
<organism evidence="2 3">
    <name type="scientific">Thraustotheca clavata</name>
    <dbReference type="NCBI Taxonomy" id="74557"/>
    <lineage>
        <taxon>Eukaryota</taxon>
        <taxon>Sar</taxon>
        <taxon>Stramenopiles</taxon>
        <taxon>Oomycota</taxon>
        <taxon>Saprolegniomycetes</taxon>
        <taxon>Saprolegniales</taxon>
        <taxon>Achlyaceae</taxon>
        <taxon>Thraustotheca</taxon>
    </lineage>
</organism>
<keyword evidence="3" id="KW-1185">Reference proteome</keyword>
<reference evidence="2 3" key="1">
    <citation type="journal article" date="2014" name="Genome Biol. Evol.">
        <title>The secreted proteins of Achlya hypogyna and Thraustotheca clavata identify the ancestral oomycete secretome and reveal gene acquisitions by horizontal gene transfer.</title>
        <authorList>
            <person name="Misner I."/>
            <person name="Blouin N."/>
            <person name="Leonard G."/>
            <person name="Richards T.A."/>
            <person name="Lane C.E."/>
        </authorList>
    </citation>
    <scope>NUCLEOTIDE SEQUENCE [LARGE SCALE GENOMIC DNA]</scope>
    <source>
        <strain evidence="2 3">ATCC 34112</strain>
    </source>
</reference>
<dbReference type="GO" id="GO:0003700">
    <property type="term" value="F:DNA-binding transcription factor activity"/>
    <property type="evidence" value="ECO:0007669"/>
    <property type="project" value="InterPro"/>
</dbReference>
<sequence length="297" mass="34465">MVAMKRRKTSVEDPSSLIASKMDKRRYDCMMNQRRYRERKKCKTQHTEWYVDDLHREIQRLEDHAAALKSNALMKHLQASTQRCQSISKYTNLFQFGLSRVPGQLLNEQLEIMSSLMHEHVSLNGVIGVYGLKQQWEALNEYFPKLTMKVVDMQTFGNDHSTVIVDATFDLLFNQHTLSCLFPQTNKDLQHKLIDQIIQCPLRLTFIFGESQVESMEMDLNFFDGIFNFLGNLLDTLLVLRGPNNENSRLTHQGLISLEAILSTSFNTPDQVRNPIKVDMIKPTLMRIKSDVSYILM</sequence>
<dbReference type="InterPro" id="IPR004827">
    <property type="entry name" value="bZIP"/>
</dbReference>
<dbReference type="OrthoDB" id="71289at2759"/>
<gene>
    <name evidence="2" type="ORF">THRCLA_00774</name>
</gene>
<dbReference type="Pfam" id="PF07716">
    <property type="entry name" value="bZIP_2"/>
    <property type="match status" value="1"/>
</dbReference>
<dbReference type="CDD" id="cd14686">
    <property type="entry name" value="bZIP"/>
    <property type="match status" value="1"/>
</dbReference>
<dbReference type="EMBL" id="JNBS01000263">
    <property type="protein sequence ID" value="OQS07219.1"/>
    <property type="molecule type" value="Genomic_DNA"/>
</dbReference>
<evidence type="ECO:0000313" key="3">
    <source>
        <dbReference type="Proteomes" id="UP000243217"/>
    </source>
</evidence>
<proteinExistence type="predicted"/>
<protein>
    <recommendedName>
        <fullName evidence="1">BZIP domain-containing protein</fullName>
    </recommendedName>
</protein>
<dbReference type="Proteomes" id="UP000243217">
    <property type="component" value="Unassembled WGS sequence"/>
</dbReference>
<name>A0A1W0AAM0_9STRA</name>
<accession>A0A1W0AAM0</accession>
<comment type="caution">
    <text evidence="2">The sequence shown here is derived from an EMBL/GenBank/DDBJ whole genome shotgun (WGS) entry which is preliminary data.</text>
</comment>
<evidence type="ECO:0000259" key="1">
    <source>
        <dbReference type="Pfam" id="PF07716"/>
    </source>
</evidence>
<dbReference type="AlphaFoldDB" id="A0A1W0AAM0"/>